<sequence length="95" mass="10472">WTSIRSSSLDRSSPSSPDRDMAARLVFFSLPSCCYCWEARDGRRSSREGEREATRGEKLEVFFPSLAGSLKRAELVFRGPTACECGGQFTVASVA</sequence>
<dbReference type="HOGENOM" id="CLU_2378579_0_0_1"/>
<feature type="non-terminal residue" evidence="1">
    <location>
        <position position="1"/>
    </location>
</feature>
<protein>
    <submittedName>
        <fullName evidence="1">Uncharacterized protein</fullName>
    </submittedName>
</protein>
<dbReference type="EMBL" id="KI911142">
    <property type="protein sequence ID" value="ETS03710.1"/>
    <property type="molecule type" value="Genomic_DNA"/>
</dbReference>
<accession>A0A024SEB9</accession>
<reference evidence="2" key="1">
    <citation type="journal article" date="2013" name="Ind. Biotechnol.">
        <title>Comparative genomics analysis of Trichoderma reesei strains.</title>
        <authorList>
            <person name="Koike H."/>
            <person name="Aerts A."/>
            <person name="LaButti K."/>
            <person name="Grigoriev I.V."/>
            <person name="Baker S.E."/>
        </authorList>
    </citation>
    <scope>NUCLEOTIDE SEQUENCE [LARGE SCALE GENOMIC DNA]</scope>
    <source>
        <strain evidence="2">ATCC 56765 / BCRC 32924 / NRRL 11460 / Rut C-30</strain>
    </source>
</reference>
<evidence type="ECO:0000313" key="1">
    <source>
        <dbReference type="EMBL" id="ETS03710.1"/>
    </source>
</evidence>
<dbReference type="Proteomes" id="UP000024376">
    <property type="component" value="Unassembled WGS sequence"/>
</dbReference>
<dbReference type="AlphaFoldDB" id="A0A024SEB9"/>
<proteinExistence type="predicted"/>
<name>A0A024SEB9_HYPJR</name>
<evidence type="ECO:0000313" key="2">
    <source>
        <dbReference type="Proteomes" id="UP000024376"/>
    </source>
</evidence>
<organism evidence="1 2">
    <name type="scientific">Hypocrea jecorina (strain ATCC 56765 / BCRC 32924 / NRRL 11460 / Rut C-30)</name>
    <name type="common">Trichoderma reesei</name>
    <dbReference type="NCBI Taxonomy" id="1344414"/>
    <lineage>
        <taxon>Eukaryota</taxon>
        <taxon>Fungi</taxon>
        <taxon>Dikarya</taxon>
        <taxon>Ascomycota</taxon>
        <taxon>Pezizomycotina</taxon>
        <taxon>Sordariomycetes</taxon>
        <taxon>Hypocreomycetidae</taxon>
        <taxon>Hypocreales</taxon>
        <taxon>Hypocreaceae</taxon>
        <taxon>Trichoderma</taxon>
    </lineage>
</organism>
<dbReference type="KEGG" id="trr:M419DRAFT_118092"/>
<gene>
    <name evidence="1" type="ORF">M419DRAFT_118092</name>
</gene>